<gene>
    <name evidence="1" type="ORF">ACFQHW_01640</name>
</gene>
<name>A0ABW1ULM6_9LACO</name>
<evidence type="ECO:0000313" key="1">
    <source>
        <dbReference type="EMBL" id="MFC6314273.1"/>
    </source>
</evidence>
<comment type="caution">
    <text evidence="1">The sequence shown here is derived from an EMBL/GenBank/DDBJ whole genome shotgun (WGS) entry which is preliminary data.</text>
</comment>
<reference evidence="2" key="1">
    <citation type="journal article" date="2019" name="Int. J. Syst. Evol. Microbiol.">
        <title>The Global Catalogue of Microorganisms (GCM) 10K type strain sequencing project: providing services to taxonomists for standard genome sequencing and annotation.</title>
        <authorList>
            <consortium name="The Broad Institute Genomics Platform"/>
            <consortium name="The Broad Institute Genome Sequencing Center for Infectious Disease"/>
            <person name="Wu L."/>
            <person name="Ma J."/>
        </authorList>
    </citation>
    <scope>NUCLEOTIDE SEQUENCE [LARGE SCALE GENOMIC DNA]</scope>
    <source>
        <strain evidence="2">CCM 8897</strain>
    </source>
</reference>
<accession>A0ABW1ULM6</accession>
<organism evidence="1 2">
    <name type="scientific">Lapidilactobacillus achengensis</name>
    <dbReference type="NCBI Taxonomy" id="2486000"/>
    <lineage>
        <taxon>Bacteria</taxon>
        <taxon>Bacillati</taxon>
        <taxon>Bacillota</taxon>
        <taxon>Bacilli</taxon>
        <taxon>Lactobacillales</taxon>
        <taxon>Lactobacillaceae</taxon>
        <taxon>Lapidilactobacillus</taxon>
    </lineage>
</organism>
<dbReference type="Proteomes" id="UP001596310">
    <property type="component" value="Unassembled WGS sequence"/>
</dbReference>
<proteinExistence type="predicted"/>
<dbReference type="RefSeq" id="WP_125596736.1">
    <property type="nucleotide sequence ID" value="NZ_JBHSSM010000005.1"/>
</dbReference>
<keyword evidence="2" id="KW-1185">Reference proteome</keyword>
<sequence length="64" mass="7192">MLDDRLLGLTFINPASITTGVIEIFGVFYHYQIEGKATAGDLLEIIRITPLALIVRVADRRLDY</sequence>
<dbReference type="EMBL" id="JBHSSM010000005">
    <property type="protein sequence ID" value="MFC6314273.1"/>
    <property type="molecule type" value="Genomic_DNA"/>
</dbReference>
<evidence type="ECO:0000313" key="2">
    <source>
        <dbReference type="Proteomes" id="UP001596310"/>
    </source>
</evidence>
<protein>
    <submittedName>
        <fullName evidence="1">Uncharacterized protein</fullName>
    </submittedName>
</protein>